<evidence type="ECO:0000256" key="3">
    <source>
        <dbReference type="ARBA" id="ARBA00023163"/>
    </source>
</evidence>
<dbReference type="Gene3D" id="1.10.10.60">
    <property type="entry name" value="Homeodomain-like"/>
    <property type="match status" value="1"/>
</dbReference>
<name>A0ABY8KGN3_9BACI</name>
<dbReference type="InterPro" id="IPR020449">
    <property type="entry name" value="Tscrpt_reg_AraC-type_HTH"/>
</dbReference>
<dbReference type="InterPro" id="IPR053142">
    <property type="entry name" value="PchR_regulatory_protein"/>
</dbReference>
<proteinExistence type="predicted"/>
<dbReference type="PRINTS" id="PR00032">
    <property type="entry name" value="HTHARAC"/>
</dbReference>
<dbReference type="RefSeq" id="WP_279493665.1">
    <property type="nucleotide sequence ID" value="NZ_CP122283.1"/>
</dbReference>
<evidence type="ECO:0000313" key="5">
    <source>
        <dbReference type="EMBL" id="WGF37274.1"/>
    </source>
</evidence>
<dbReference type="PANTHER" id="PTHR47893">
    <property type="entry name" value="REGULATORY PROTEIN PCHR"/>
    <property type="match status" value="1"/>
</dbReference>
<feature type="domain" description="HTH araC/xylS-type" evidence="4">
    <location>
        <begin position="25"/>
        <end position="78"/>
    </location>
</feature>
<gene>
    <name evidence="5" type="ORF">QBO96_16300</name>
</gene>
<evidence type="ECO:0000256" key="1">
    <source>
        <dbReference type="ARBA" id="ARBA00023015"/>
    </source>
</evidence>
<evidence type="ECO:0000259" key="4">
    <source>
        <dbReference type="PROSITE" id="PS01124"/>
    </source>
</evidence>
<evidence type="ECO:0000256" key="2">
    <source>
        <dbReference type="ARBA" id="ARBA00023125"/>
    </source>
</evidence>
<organism evidence="5 6">
    <name type="scientific">Lysinibacillus capsici</name>
    <dbReference type="NCBI Taxonomy" id="2115968"/>
    <lineage>
        <taxon>Bacteria</taxon>
        <taxon>Bacillati</taxon>
        <taxon>Bacillota</taxon>
        <taxon>Bacilli</taxon>
        <taxon>Bacillales</taxon>
        <taxon>Bacillaceae</taxon>
        <taxon>Lysinibacillus</taxon>
    </lineage>
</organism>
<dbReference type="PROSITE" id="PS00041">
    <property type="entry name" value="HTH_ARAC_FAMILY_1"/>
    <property type="match status" value="1"/>
</dbReference>
<reference evidence="5 6" key="1">
    <citation type="submission" date="2023-04" db="EMBL/GenBank/DDBJ databases">
        <title>Genomic of Lysinibacillus capsici TSBLM.</title>
        <authorList>
            <person name="Hu X.S."/>
            <person name="Yu C.H."/>
        </authorList>
    </citation>
    <scope>NUCLEOTIDE SEQUENCE [LARGE SCALE GENOMIC DNA]</scope>
    <source>
        <strain evidence="5 6">TSBLM</strain>
    </source>
</reference>
<dbReference type="InterPro" id="IPR018060">
    <property type="entry name" value="HTH_AraC"/>
</dbReference>
<dbReference type="Proteomes" id="UP001244564">
    <property type="component" value="Chromosome"/>
</dbReference>
<dbReference type="PROSITE" id="PS01124">
    <property type="entry name" value="HTH_ARAC_FAMILY_2"/>
    <property type="match status" value="1"/>
</dbReference>
<accession>A0ABY8KGN3</accession>
<evidence type="ECO:0000313" key="6">
    <source>
        <dbReference type="Proteomes" id="UP001244564"/>
    </source>
</evidence>
<keyword evidence="6" id="KW-1185">Reference proteome</keyword>
<keyword evidence="2" id="KW-0238">DNA-binding</keyword>
<protein>
    <submittedName>
        <fullName evidence="5">Helix-turn-helix domain-containing protein</fullName>
    </submittedName>
</protein>
<keyword evidence="3" id="KW-0804">Transcription</keyword>
<dbReference type="SUPFAM" id="SSF46689">
    <property type="entry name" value="Homeodomain-like"/>
    <property type="match status" value="1"/>
</dbReference>
<dbReference type="EMBL" id="CP122283">
    <property type="protein sequence ID" value="WGF37274.1"/>
    <property type="molecule type" value="Genomic_DNA"/>
</dbReference>
<dbReference type="InterPro" id="IPR018062">
    <property type="entry name" value="HTH_AraC-typ_CS"/>
</dbReference>
<sequence>MANFRSFDTNRRIVSVLYNKAPKFYTEKQRLEKACYLLQSGTMNVMEIANAVGYFNPSHFAAVFKEKYGLNPRDFIRYRSQ</sequence>
<dbReference type="InterPro" id="IPR009057">
    <property type="entry name" value="Homeodomain-like_sf"/>
</dbReference>
<dbReference type="PANTHER" id="PTHR47893:SF1">
    <property type="entry name" value="REGULATORY PROTEIN PCHR"/>
    <property type="match status" value="1"/>
</dbReference>
<dbReference type="SMART" id="SM00342">
    <property type="entry name" value="HTH_ARAC"/>
    <property type="match status" value="1"/>
</dbReference>
<keyword evidence="1" id="KW-0805">Transcription regulation</keyword>
<dbReference type="Pfam" id="PF12833">
    <property type="entry name" value="HTH_18"/>
    <property type="match status" value="1"/>
</dbReference>